<gene>
    <name evidence="7" type="ORF">SAMN05660706_11032</name>
</gene>
<evidence type="ECO:0000256" key="4">
    <source>
        <dbReference type="PIRSR" id="PIRSR000112-1"/>
    </source>
</evidence>
<keyword evidence="3" id="KW-0560">Oxidoreductase</keyword>
<evidence type="ECO:0000259" key="6">
    <source>
        <dbReference type="Pfam" id="PF00465"/>
    </source>
</evidence>
<evidence type="ECO:0000256" key="2">
    <source>
        <dbReference type="ARBA" id="ARBA00022723"/>
    </source>
</evidence>
<dbReference type="STRING" id="39060.SAMN05660706_11032"/>
<name>A0A1I6DFX6_9FIRM</name>
<feature type="binding site" evidence="4">
    <location>
        <position position="252"/>
    </location>
    <ligand>
        <name>glycerol</name>
        <dbReference type="ChEBI" id="CHEBI:17754"/>
    </ligand>
</feature>
<dbReference type="RefSeq" id="WP_092482849.1">
    <property type="nucleotide sequence ID" value="NZ_FOYM01000010.1"/>
</dbReference>
<dbReference type="OrthoDB" id="5198708at2"/>
<dbReference type="InterPro" id="IPR016205">
    <property type="entry name" value="Glycerol_DH"/>
</dbReference>
<evidence type="ECO:0000256" key="1">
    <source>
        <dbReference type="ARBA" id="ARBA00007358"/>
    </source>
</evidence>
<evidence type="ECO:0000256" key="3">
    <source>
        <dbReference type="ARBA" id="ARBA00023002"/>
    </source>
</evidence>
<dbReference type="CDD" id="cd08550">
    <property type="entry name" value="GlyDH-like"/>
    <property type="match status" value="1"/>
</dbReference>
<dbReference type="EMBL" id="FOYM01000010">
    <property type="protein sequence ID" value="SFR04278.1"/>
    <property type="molecule type" value="Genomic_DNA"/>
</dbReference>
<dbReference type="GO" id="GO:0016614">
    <property type="term" value="F:oxidoreductase activity, acting on CH-OH group of donors"/>
    <property type="evidence" value="ECO:0007669"/>
    <property type="project" value="InterPro"/>
</dbReference>
<dbReference type="PANTHER" id="PTHR43616">
    <property type="entry name" value="GLYCEROL DEHYDROGENASE"/>
    <property type="match status" value="1"/>
</dbReference>
<dbReference type="SUPFAM" id="SSF56796">
    <property type="entry name" value="Dehydroquinate synthase-like"/>
    <property type="match status" value="1"/>
</dbReference>
<feature type="binding site" evidence="5">
    <location>
        <position position="124"/>
    </location>
    <ligand>
        <name>NAD(+)</name>
        <dbReference type="ChEBI" id="CHEBI:57540"/>
    </ligand>
</feature>
<dbReference type="PANTHER" id="PTHR43616:SF3">
    <property type="entry name" value="HYDROXYCARBOXYLATE DEHYDROGENASE A"/>
    <property type="match status" value="1"/>
</dbReference>
<dbReference type="GO" id="GO:0046872">
    <property type="term" value="F:metal ion binding"/>
    <property type="evidence" value="ECO:0007669"/>
    <property type="project" value="UniProtKB-KW"/>
</dbReference>
<feature type="binding site" evidence="4">
    <location>
        <position position="269"/>
    </location>
    <ligand>
        <name>glycerol</name>
        <dbReference type="ChEBI" id="CHEBI:17754"/>
    </ligand>
</feature>
<dbReference type="PIRSF" id="PIRSF000112">
    <property type="entry name" value="Glycerol_dehydrogenase"/>
    <property type="match status" value="1"/>
</dbReference>
<sequence>MQRKISPGIYVREAGIVERVAEYCGPQGTRAALIGGKTALSVAGEGIIGGCKQKGIVISDEYWYGGQCSLSNIQKLAEEIKGRADIIIGVGGGKALDTAKATAFRLDMPVISVPTIAATCAAWTPLSVTYTDDGIFIELSPMAQTPSAVLVDTDIIAAAPVRLLAAGVGDTLAKWYEVDTTSRRSTGAVIMAARETAHICRKVLLEYGSEAILSVKRREVTFALEQVVDAIIMLSGMVSGLGGDECRTAAAHAIYSGLTCLPRVHEVYHGETVAFGILGQLMLEDRPMDAEELAAGLIPMGLPVTLAQLGVHNPSPEDLQHVGKGSVEAEDMRNMPFTVTPEMVVEAILAADRVGRKCLGQGR</sequence>
<dbReference type="Proteomes" id="UP000199584">
    <property type="component" value="Unassembled WGS sequence"/>
</dbReference>
<dbReference type="PROSITE" id="PS00913">
    <property type="entry name" value="ADH_IRON_1"/>
    <property type="match status" value="1"/>
</dbReference>
<dbReference type="Gene3D" id="3.40.50.1970">
    <property type="match status" value="1"/>
</dbReference>
<keyword evidence="5" id="KW-0520">NAD</keyword>
<accession>A0A1I6DFX6</accession>
<evidence type="ECO:0000256" key="5">
    <source>
        <dbReference type="PIRSR" id="PIRSR000112-3"/>
    </source>
</evidence>
<proteinExistence type="inferred from homology"/>
<feature type="binding site" evidence="5">
    <location>
        <position position="130"/>
    </location>
    <ligand>
        <name>NAD(+)</name>
        <dbReference type="ChEBI" id="CHEBI:57540"/>
    </ligand>
</feature>
<organism evidence="7 8">
    <name type="scientific">Desulfoscipio geothermicus DSM 3669</name>
    <dbReference type="NCBI Taxonomy" id="1121426"/>
    <lineage>
        <taxon>Bacteria</taxon>
        <taxon>Bacillati</taxon>
        <taxon>Bacillota</taxon>
        <taxon>Clostridia</taxon>
        <taxon>Eubacteriales</taxon>
        <taxon>Desulfallaceae</taxon>
        <taxon>Desulfoscipio</taxon>
    </lineage>
</organism>
<protein>
    <submittedName>
        <fullName evidence="7">Glycerol dehydrogenase</fullName>
    </submittedName>
</protein>
<keyword evidence="4" id="KW-0862">Zinc</keyword>
<feature type="binding site" evidence="4">
    <location>
        <position position="170"/>
    </location>
    <ligand>
        <name>glycerol</name>
        <dbReference type="ChEBI" id="CHEBI:17754"/>
    </ligand>
</feature>
<feature type="binding site" evidence="5">
    <location>
        <begin position="93"/>
        <end position="97"/>
    </location>
    <ligand>
        <name>NAD(+)</name>
        <dbReference type="ChEBI" id="CHEBI:57540"/>
    </ligand>
</feature>
<reference evidence="8" key="1">
    <citation type="submission" date="2016-10" db="EMBL/GenBank/DDBJ databases">
        <authorList>
            <person name="Varghese N."/>
            <person name="Submissions S."/>
        </authorList>
    </citation>
    <scope>NUCLEOTIDE SEQUENCE [LARGE SCALE GENOMIC DNA]</scope>
    <source>
        <strain evidence="8">DSM 3669</strain>
    </source>
</reference>
<evidence type="ECO:0000313" key="7">
    <source>
        <dbReference type="EMBL" id="SFR04278.1"/>
    </source>
</evidence>
<feature type="binding site" evidence="5">
    <location>
        <position position="126"/>
    </location>
    <ligand>
        <name>NAD(+)</name>
        <dbReference type="ChEBI" id="CHEBI:57540"/>
    </ligand>
</feature>
<keyword evidence="2 4" id="KW-0479">Metal-binding</keyword>
<comment type="cofactor">
    <cofactor evidence="4">
        <name>Zn(2+)</name>
        <dbReference type="ChEBI" id="CHEBI:29105"/>
    </cofactor>
    <text evidence="4">Binds 1 zinc ion per subunit.</text>
</comment>
<keyword evidence="8" id="KW-1185">Reference proteome</keyword>
<dbReference type="InterPro" id="IPR001670">
    <property type="entry name" value="ADH_Fe/GldA"/>
</dbReference>
<comment type="similarity">
    <text evidence="1">Belongs to the iron-containing alcohol dehydrogenase family.</text>
</comment>
<dbReference type="AlphaFoldDB" id="A0A1I6DFX6"/>
<evidence type="ECO:0000313" key="8">
    <source>
        <dbReference type="Proteomes" id="UP000199584"/>
    </source>
</evidence>
<feature type="domain" description="Alcohol dehydrogenase iron-type/glycerol dehydrogenase GldA" evidence="6">
    <location>
        <begin position="7"/>
        <end position="153"/>
    </location>
</feature>
<dbReference type="Gene3D" id="1.20.1090.10">
    <property type="entry name" value="Dehydroquinate synthase-like - alpha domain"/>
    <property type="match status" value="1"/>
</dbReference>
<dbReference type="Pfam" id="PF00465">
    <property type="entry name" value="Fe-ADH"/>
    <property type="match status" value="1"/>
</dbReference>
<dbReference type="InterPro" id="IPR018211">
    <property type="entry name" value="ADH_Fe_CS"/>
</dbReference>